<organism evidence="1 2">
    <name type="scientific">Dothidotthia symphoricarpi CBS 119687</name>
    <dbReference type="NCBI Taxonomy" id="1392245"/>
    <lineage>
        <taxon>Eukaryota</taxon>
        <taxon>Fungi</taxon>
        <taxon>Dikarya</taxon>
        <taxon>Ascomycota</taxon>
        <taxon>Pezizomycotina</taxon>
        <taxon>Dothideomycetes</taxon>
        <taxon>Pleosporomycetidae</taxon>
        <taxon>Pleosporales</taxon>
        <taxon>Dothidotthiaceae</taxon>
        <taxon>Dothidotthia</taxon>
    </lineage>
</organism>
<proteinExistence type="predicted"/>
<dbReference type="EMBL" id="ML977502">
    <property type="protein sequence ID" value="KAF2131743.1"/>
    <property type="molecule type" value="Genomic_DNA"/>
</dbReference>
<protein>
    <submittedName>
        <fullName evidence="1">Uncharacterized protein</fullName>
    </submittedName>
</protein>
<name>A0A6A6AKI8_9PLEO</name>
<accession>A0A6A6AKI8</accession>
<keyword evidence="2" id="KW-1185">Reference proteome</keyword>
<gene>
    <name evidence="1" type="ORF">P153DRAFT_202254</name>
</gene>
<dbReference type="AlphaFoldDB" id="A0A6A6AKI8"/>
<sequence>MSKFGNILSIGPHKQTTGTSARARCQASCTRSPRSLMSKSFSDSEVTGRQDCCIGPLSPTSNELIMATLYWAFSREKWTMQSANQYQLTTRIDAPRHDPMLCCMRRGAAPGLYRSTLFRSQNMTGRALHSLCLETYKRTNMILHDDVTSKTSARGGSACRFCLQRFMQQGRVPCMLPGLAYAPPNRRNRRRRADITHQLKDLFELSA</sequence>
<dbReference type="Proteomes" id="UP000799771">
    <property type="component" value="Unassembled WGS sequence"/>
</dbReference>
<dbReference type="RefSeq" id="XP_033526130.1">
    <property type="nucleotide sequence ID" value="XM_033662499.1"/>
</dbReference>
<evidence type="ECO:0000313" key="2">
    <source>
        <dbReference type="Proteomes" id="UP000799771"/>
    </source>
</evidence>
<reference evidence="1" key="1">
    <citation type="journal article" date="2020" name="Stud. Mycol.">
        <title>101 Dothideomycetes genomes: a test case for predicting lifestyles and emergence of pathogens.</title>
        <authorList>
            <person name="Haridas S."/>
            <person name="Albert R."/>
            <person name="Binder M."/>
            <person name="Bloem J."/>
            <person name="Labutti K."/>
            <person name="Salamov A."/>
            <person name="Andreopoulos B."/>
            <person name="Baker S."/>
            <person name="Barry K."/>
            <person name="Bills G."/>
            <person name="Bluhm B."/>
            <person name="Cannon C."/>
            <person name="Castanera R."/>
            <person name="Culley D."/>
            <person name="Daum C."/>
            <person name="Ezra D."/>
            <person name="Gonzalez J."/>
            <person name="Henrissat B."/>
            <person name="Kuo A."/>
            <person name="Liang C."/>
            <person name="Lipzen A."/>
            <person name="Lutzoni F."/>
            <person name="Magnuson J."/>
            <person name="Mondo S."/>
            <person name="Nolan M."/>
            <person name="Ohm R."/>
            <person name="Pangilinan J."/>
            <person name="Park H.-J."/>
            <person name="Ramirez L."/>
            <person name="Alfaro M."/>
            <person name="Sun H."/>
            <person name="Tritt A."/>
            <person name="Yoshinaga Y."/>
            <person name="Zwiers L.-H."/>
            <person name="Turgeon B."/>
            <person name="Goodwin S."/>
            <person name="Spatafora J."/>
            <person name="Crous P."/>
            <person name="Grigoriev I."/>
        </authorList>
    </citation>
    <scope>NUCLEOTIDE SEQUENCE</scope>
    <source>
        <strain evidence="1">CBS 119687</strain>
    </source>
</reference>
<evidence type="ECO:0000313" key="1">
    <source>
        <dbReference type="EMBL" id="KAF2131743.1"/>
    </source>
</evidence>
<dbReference type="GeneID" id="54402931"/>